<dbReference type="EMBL" id="JAIWYP010000001">
    <property type="protein sequence ID" value="KAH3887333.1"/>
    <property type="molecule type" value="Genomic_DNA"/>
</dbReference>
<evidence type="ECO:0000256" key="1">
    <source>
        <dbReference type="SAM" id="SignalP"/>
    </source>
</evidence>
<dbReference type="Gene3D" id="3.30.390.50">
    <property type="entry name" value="CO dehydrogenase flavoprotein, C-terminal domain"/>
    <property type="match status" value="1"/>
</dbReference>
<feature type="signal peptide" evidence="1">
    <location>
        <begin position="1"/>
        <end position="22"/>
    </location>
</feature>
<dbReference type="Proteomes" id="UP000828390">
    <property type="component" value="Unassembled WGS sequence"/>
</dbReference>
<feature type="chain" id="PRO_5039533342" evidence="1">
    <location>
        <begin position="23"/>
        <end position="164"/>
    </location>
</feature>
<dbReference type="GO" id="GO:0017118">
    <property type="term" value="F:lipoyltransferase activity"/>
    <property type="evidence" value="ECO:0007669"/>
    <property type="project" value="TreeGrafter"/>
</dbReference>
<name>A0A9D4N3S4_DREPO</name>
<keyword evidence="3" id="KW-1185">Reference proteome</keyword>
<dbReference type="GO" id="GO:0005739">
    <property type="term" value="C:mitochondrion"/>
    <property type="evidence" value="ECO:0007669"/>
    <property type="project" value="TreeGrafter"/>
</dbReference>
<keyword evidence="1" id="KW-0732">Signal</keyword>
<dbReference type="InterPro" id="IPR004562">
    <property type="entry name" value="LipoylTrfase_LipoateP_Ligase"/>
</dbReference>
<organism evidence="2 3">
    <name type="scientific">Dreissena polymorpha</name>
    <name type="common">Zebra mussel</name>
    <name type="synonym">Mytilus polymorpha</name>
    <dbReference type="NCBI Taxonomy" id="45954"/>
    <lineage>
        <taxon>Eukaryota</taxon>
        <taxon>Metazoa</taxon>
        <taxon>Spiralia</taxon>
        <taxon>Lophotrochozoa</taxon>
        <taxon>Mollusca</taxon>
        <taxon>Bivalvia</taxon>
        <taxon>Autobranchia</taxon>
        <taxon>Heteroconchia</taxon>
        <taxon>Euheterodonta</taxon>
        <taxon>Imparidentia</taxon>
        <taxon>Neoheterodontei</taxon>
        <taxon>Myida</taxon>
        <taxon>Dreissenoidea</taxon>
        <taxon>Dreissenidae</taxon>
        <taxon>Dreissena</taxon>
    </lineage>
</organism>
<comment type="caution">
    <text evidence="2">The sequence shown here is derived from an EMBL/GenBank/DDBJ whole genome shotgun (WGS) entry which is preliminary data.</text>
</comment>
<evidence type="ECO:0000313" key="2">
    <source>
        <dbReference type="EMBL" id="KAH3887333.1"/>
    </source>
</evidence>
<proteinExistence type="predicted"/>
<reference evidence="2" key="1">
    <citation type="journal article" date="2019" name="bioRxiv">
        <title>The Genome of the Zebra Mussel, Dreissena polymorpha: A Resource for Invasive Species Research.</title>
        <authorList>
            <person name="McCartney M.A."/>
            <person name="Auch B."/>
            <person name="Kono T."/>
            <person name="Mallez S."/>
            <person name="Zhang Y."/>
            <person name="Obille A."/>
            <person name="Becker A."/>
            <person name="Abrahante J.E."/>
            <person name="Garbe J."/>
            <person name="Badalamenti J.P."/>
            <person name="Herman A."/>
            <person name="Mangelson H."/>
            <person name="Liachko I."/>
            <person name="Sullivan S."/>
            <person name="Sone E.D."/>
            <person name="Koren S."/>
            <person name="Silverstein K.A.T."/>
            <person name="Beckman K.B."/>
            <person name="Gohl D.M."/>
        </authorList>
    </citation>
    <scope>NUCLEOTIDE SEQUENCE</scope>
    <source>
        <strain evidence="2">Duluth1</strain>
        <tissue evidence="2">Whole animal</tissue>
    </source>
</reference>
<dbReference type="PANTHER" id="PTHR12561">
    <property type="entry name" value="LIPOATE-PROTEIN LIGASE"/>
    <property type="match status" value="1"/>
</dbReference>
<gene>
    <name evidence="2" type="ORF">DPMN_011349</name>
</gene>
<dbReference type="AlphaFoldDB" id="A0A9D4N3S4"/>
<evidence type="ECO:0000313" key="3">
    <source>
        <dbReference type="Proteomes" id="UP000828390"/>
    </source>
</evidence>
<dbReference type="GO" id="GO:0009249">
    <property type="term" value="P:protein lipoylation"/>
    <property type="evidence" value="ECO:0007669"/>
    <property type="project" value="InterPro"/>
</dbReference>
<sequence>MSKIYLTSTLLLQAATVSYADALDETQYPGLAALRAEISSWEWTFAKTPPFTINRRLSPTERGNALIDISIKVRQGLICEAELQVLQCSGAHPQWFLTLKNGIQGVKFDKESVINALSGVKSQWINEDLYGSQQADFLDWLLLAVMQTTGVANSSLDHQLFMSA</sequence>
<reference evidence="2" key="2">
    <citation type="submission" date="2020-11" db="EMBL/GenBank/DDBJ databases">
        <authorList>
            <person name="McCartney M.A."/>
            <person name="Auch B."/>
            <person name="Kono T."/>
            <person name="Mallez S."/>
            <person name="Becker A."/>
            <person name="Gohl D.M."/>
            <person name="Silverstein K.A.T."/>
            <person name="Koren S."/>
            <person name="Bechman K.B."/>
            <person name="Herman A."/>
            <person name="Abrahante J.E."/>
            <person name="Garbe J."/>
        </authorList>
    </citation>
    <scope>NUCLEOTIDE SEQUENCE</scope>
    <source>
        <strain evidence="2">Duluth1</strain>
        <tissue evidence="2">Whole animal</tissue>
    </source>
</reference>
<dbReference type="PANTHER" id="PTHR12561:SF3">
    <property type="entry name" value="LIPOYLTRANSFERASE 1, MITOCHONDRIAL"/>
    <property type="match status" value="1"/>
</dbReference>
<protein>
    <submittedName>
        <fullName evidence="2">Uncharacterized protein</fullName>
    </submittedName>
</protein>
<accession>A0A9D4N3S4</accession>